<dbReference type="RefSeq" id="WP_407990705.1">
    <property type="nucleotide sequence ID" value="NZ_AP035881.2"/>
</dbReference>
<feature type="compositionally biased region" description="Basic and acidic residues" evidence="1">
    <location>
        <begin position="63"/>
        <end position="77"/>
    </location>
</feature>
<dbReference type="Pfam" id="PF10944">
    <property type="entry name" value="DUF2630"/>
    <property type="match status" value="1"/>
</dbReference>
<proteinExistence type="predicted"/>
<dbReference type="AlphaFoldDB" id="A0AB33JZU2"/>
<dbReference type="InterPro" id="IPR020311">
    <property type="entry name" value="Uncharacterised_Rv0898c"/>
</dbReference>
<dbReference type="EMBL" id="AP035881">
    <property type="protein sequence ID" value="BFP48493.1"/>
    <property type="molecule type" value="Genomic_DNA"/>
</dbReference>
<protein>
    <submittedName>
        <fullName evidence="2">DUF2630 family protein</fullName>
    </submittedName>
</protein>
<reference evidence="2" key="1">
    <citation type="submission" date="2024-07" db="EMBL/GenBank/DDBJ databases">
        <title>Complete genome sequences of cellulolytic bacteria, Kitasatospora sp. CMC57 and Streptomyces sp. CMC78, isolated from Japanese agricultural soil.</title>
        <authorList>
            <person name="Hashimoto T."/>
            <person name="Ito M."/>
            <person name="Iwamoto M."/>
            <person name="Fukahori D."/>
            <person name="Shoda T."/>
            <person name="Sakoda M."/>
            <person name="Morohoshi T."/>
            <person name="Mitsuboshi M."/>
            <person name="Nishizawa T."/>
        </authorList>
    </citation>
    <scope>NUCLEOTIDE SEQUENCE</scope>
    <source>
        <strain evidence="2">CMC57</strain>
    </source>
</reference>
<sequence>MTGQENADILGSIGKLVDAEKQLRARLADGTADEGPAREELAALEVQLDQCWDLLRQRRARTEFGEDPDTARVRPAAEVEGYES</sequence>
<name>A0AB33JZU2_9ACTN</name>
<feature type="region of interest" description="Disordered" evidence="1">
    <location>
        <begin position="63"/>
        <end position="84"/>
    </location>
</feature>
<gene>
    <name evidence="2" type="ORF">KCMC57_48610</name>
</gene>
<organism evidence="2">
    <name type="scientific">Kitasatospora sp. CMC57</name>
    <dbReference type="NCBI Taxonomy" id="3231513"/>
    <lineage>
        <taxon>Bacteria</taxon>
        <taxon>Bacillati</taxon>
        <taxon>Actinomycetota</taxon>
        <taxon>Actinomycetes</taxon>
        <taxon>Kitasatosporales</taxon>
        <taxon>Streptomycetaceae</taxon>
        <taxon>Kitasatospora</taxon>
    </lineage>
</organism>
<evidence type="ECO:0000256" key="1">
    <source>
        <dbReference type="SAM" id="MobiDB-lite"/>
    </source>
</evidence>
<evidence type="ECO:0000313" key="2">
    <source>
        <dbReference type="EMBL" id="BFP48493.1"/>
    </source>
</evidence>
<accession>A0AB33JZU2</accession>